<dbReference type="Pfam" id="PF10391">
    <property type="entry name" value="DNA_pol_lambd_f"/>
    <property type="match status" value="1"/>
</dbReference>
<feature type="compositionally biased region" description="Polar residues" evidence="19">
    <location>
        <begin position="114"/>
        <end position="129"/>
    </location>
</feature>
<dbReference type="Gene3D" id="1.10.150.110">
    <property type="entry name" value="DNA polymerase beta, N-terminal domain-like"/>
    <property type="match status" value="1"/>
</dbReference>
<comment type="caution">
    <text evidence="21">The sequence shown here is derived from an EMBL/GenBank/DDBJ whole genome shotgun (WGS) entry which is preliminary data.</text>
</comment>
<keyword evidence="13" id="KW-0238">DNA-binding</keyword>
<dbReference type="InterPro" id="IPR001357">
    <property type="entry name" value="BRCT_dom"/>
</dbReference>
<dbReference type="SUPFAM" id="SSF81301">
    <property type="entry name" value="Nucleotidyltransferase"/>
    <property type="match status" value="1"/>
</dbReference>
<evidence type="ECO:0000256" key="17">
    <source>
        <dbReference type="ARBA" id="ARBA00049244"/>
    </source>
</evidence>
<evidence type="ECO:0000256" key="4">
    <source>
        <dbReference type="ARBA" id="ARBA00012417"/>
    </source>
</evidence>
<feature type="region of interest" description="Disordered" evidence="19">
    <location>
        <begin position="300"/>
        <end position="362"/>
    </location>
</feature>
<organism evidence="21 22">
    <name type="scientific">Diaporthe helianthi</name>
    <dbReference type="NCBI Taxonomy" id="158607"/>
    <lineage>
        <taxon>Eukaryota</taxon>
        <taxon>Fungi</taxon>
        <taxon>Dikarya</taxon>
        <taxon>Ascomycota</taxon>
        <taxon>Pezizomycotina</taxon>
        <taxon>Sordariomycetes</taxon>
        <taxon>Sordariomycetidae</taxon>
        <taxon>Diaporthales</taxon>
        <taxon>Diaporthaceae</taxon>
        <taxon>Diaporthe</taxon>
    </lineage>
</organism>
<dbReference type="CDD" id="cd00141">
    <property type="entry name" value="NT_POLXc"/>
    <property type="match status" value="1"/>
</dbReference>
<dbReference type="SMART" id="SM00483">
    <property type="entry name" value="POLXc"/>
    <property type="match status" value="1"/>
</dbReference>
<reference evidence="21" key="1">
    <citation type="submission" date="2017-09" db="EMBL/GenBank/DDBJ databases">
        <title>Polyketide synthases of a Diaporthe helianthi virulent isolate.</title>
        <authorList>
            <person name="Baroncelli R."/>
        </authorList>
    </citation>
    <scope>NUCLEOTIDE SEQUENCE [LARGE SCALE GENOMIC DNA]</scope>
    <source>
        <strain evidence="21">7/96</strain>
    </source>
</reference>
<evidence type="ECO:0000256" key="6">
    <source>
        <dbReference type="ARBA" id="ARBA00022634"/>
    </source>
</evidence>
<dbReference type="Pfam" id="PF14792">
    <property type="entry name" value="DNA_pol_B_palm"/>
    <property type="match status" value="1"/>
</dbReference>
<dbReference type="FunFam" id="1.10.150.20:FF:000010">
    <property type="entry name" value="DNA polymerase lambda"/>
    <property type="match status" value="1"/>
</dbReference>
<feature type="region of interest" description="Disordered" evidence="19">
    <location>
        <begin position="76"/>
        <end position="164"/>
    </location>
</feature>
<keyword evidence="9" id="KW-0235">DNA replication</keyword>
<dbReference type="GO" id="GO:0005634">
    <property type="term" value="C:nucleus"/>
    <property type="evidence" value="ECO:0007669"/>
    <property type="project" value="UniProtKB-SubCell"/>
</dbReference>
<keyword evidence="10" id="KW-0479">Metal-binding</keyword>
<gene>
    <name evidence="21" type="ORF">DHEL01_v211872</name>
</gene>
<dbReference type="PANTHER" id="PTHR11276:SF28">
    <property type="entry name" value="DNA POLYMERASE LAMBDA"/>
    <property type="match status" value="1"/>
</dbReference>
<feature type="compositionally biased region" description="Polar residues" evidence="19">
    <location>
        <begin position="140"/>
        <end position="150"/>
    </location>
</feature>
<sequence length="787" mass="87915">MFADASLADKEAFYSQLGWLDATSGSEDEIPHEDLELRRHTREFFKLALARDETTAASREPSADLVPHIDLTTTEERLTGLSRRSNTAPTRLSTTVIKATPGPDKSKQAKRLAGSNSFIEDTPRQSPQPSAVAKLRRRVTTPSSLAPTHPSSSQSIPDSSMGSRKRKHEVGLLLQDQVLRGLRFFYIQGDRKGLRKLRMEQAERYGAEVTSVLADATHVIVDDDLTLEHIKDGVASVIGQDQPLIVRTHWPLDSIKQKRLLPTTSSWYRVIPDSSIPVAPTAEQLPRDSLEVKAARNDLRRQANDPHVTPPQSEKSSAPQIESHSKVGNGKNVIIPSSQPLSGDGVSRASPANNRPTSHDYRDELSRMIKDVQENYKDLPSLACDENEGDKKESDSDSGSEQKKPRKRVKKSQLPKLSFEEKFACSKGGVMDKSHGPNATTVAILQQLCDYYDRVNDHFRLLSYRRAINVLSMQAEKVTTAEEAGILPCIGPSISSKIEEIVKTDRLQRLEHAQNDPKSQVLQLFLGIYGVGLSTASQWMAQGFRTLDDLLRHDALNPNQRILTPNQRIGVEHYQDLNSRIPRSEVKALGDYVKDEAARVDKDVELLIGGSYRRGADSSGDIDFIITKSGTKSSEELVPFLDRLVTNLTQKGFLTAALASHDQRSSGNRDDSGSKWHGCCVLPREAGPEDGNGKHRPWRRIDFLLVPETEYGAALIYFTGNDIFNRSLRLLASTKKKRLNQRGLYKNAIRGPNRQKLSEGELIEGKSERKIFEILGVQWREPHERWC</sequence>
<evidence type="ECO:0000256" key="7">
    <source>
        <dbReference type="ARBA" id="ARBA00022679"/>
    </source>
</evidence>
<dbReference type="InterPro" id="IPR018944">
    <property type="entry name" value="DNA_pol_lambd_fingers_domain"/>
</dbReference>
<keyword evidence="8" id="KW-0548">Nucleotidyltransferase</keyword>
<evidence type="ECO:0000256" key="3">
    <source>
        <dbReference type="ARBA" id="ARBA00008323"/>
    </source>
</evidence>
<dbReference type="InterPro" id="IPR002054">
    <property type="entry name" value="DNA-dir_DNA_pol_X"/>
</dbReference>
<dbReference type="GO" id="GO:0016829">
    <property type="term" value="F:lyase activity"/>
    <property type="evidence" value="ECO:0007669"/>
    <property type="project" value="UniProtKB-KW"/>
</dbReference>
<dbReference type="EMBL" id="MAVT02002030">
    <property type="protein sequence ID" value="POS69733.1"/>
    <property type="molecule type" value="Genomic_DNA"/>
</dbReference>
<comment type="subcellular location">
    <subcellularLocation>
        <location evidence="2">Nucleus</location>
    </subcellularLocation>
</comment>
<evidence type="ECO:0000313" key="21">
    <source>
        <dbReference type="EMBL" id="POS69733.1"/>
    </source>
</evidence>
<keyword evidence="16" id="KW-0539">Nucleus</keyword>
<dbReference type="SUPFAM" id="SSF52113">
    <property type="entry name" value="BRCT domain"/>
    <property type="match status" value="1"/>
</dbReference>
<keyword evidence="14" id="KW-0234">DNA repair</keyword>
<dbReference type="Gene3D" id="1.10.150.20">
    <property type="entry name" value="5' to 3' exonuclease, C-terminal subdomain"/>
    <property type="match status" value="1"/>
</dbReference>
<evidence type="ECO:0000256" key="19">
    <source>
        <dbReference type="SAM" id="MobiDB-lite"/>
    </source>
</evidence>
<proteinExistence type="inferred from homology"/>
<evidence type="ECO:0000256" key="8">
    <source>
        <dbReference type="ARBA" id="ARBA00022695"/>
    </source>
</evidence>
<evidence type="ECO:0000259" key="20">
    <source>
        <dbReference type="PROSITE" id="PS50172"/>
    </source>
</evidence>
<evidence type="ECO:0000256" key="18">
    <source>
        <dbReference type="PIRSR" id="PIRSR622312-50"/>
    </source>
</evidence>
<dbReference type="InterPro" id="IPR019843">
    <property type="entry name" value="DNA_pol-X_BS"/>
</dbReference>
<dbReference type="GO" id="GO:0006260">
    <property type="term" value="P:DNA replication"/>
    <property type="evidence" value="ECO:0007669"/>
    <property type="project" value="UniProtKB-KW"/>
</dbReference>
<dbReference type="InterPro" id="IPR029398">
    <property type="entry name" value="PolB_thumb"/>
</dbReference>
<dbReference type="GO" id="GO:0006303">
    <property type="term" value="P:double-strand break repair via nonhomologous end joining"/>
    <property type="evidence" value="ECO:0007669"/>
    <property type="project" value="TreeGrafter"/>
</dbReference>
<keyword evidence="12" id="KW-0239">DNA-directed DNA polymerase</keyword>
<keyword evidence="15" id="KW-0456">Lyase</keyword>
<dbReference type="Pfam" id="PF14791">
    <property type="entry name" value="DNA_pol_B_thumb"/>
    <property type="match status" value="1"/>
</dbReference>
<evidence type="ECO:0000256" key="12">
    <source>
        <dbReference type="ARBA" id="ARBA00022932"/>
    </source>
</evidence>
<dbReference type="Gene3D" id="3.30.210.10">
    <property type="entry name" value="DNA polymerase, thumb domain"/>
    <property type="match status" value="1"/>
</dbReference>
<dbReference type="PROSITE" id="PS50172">
    <property type="entry name" value="BRCT"/>
    <property type="match status" value="1"/>
</dbReference>
<keyword evidence="6" id="KW-0237">DNA synthesis</keyword>
<feature type="compositionally biased region" description="Basic and acidic residues" evidence="19">
    <location>
        <begin position="389"/>
        <end position="403"/>
    </location>
</feature>
<comment type="catalytic activity">
    <reaction evidence="17">
        <text>DNA(n) + a 2'-deoxyribonucleoside 5'-triphosphate = DNA(n+1) + diphosphate</text>
        <dbReference type="Rhea" id="RHEA:22508"/>
        <dbReference type="Rhea" id="RHEA-COMP:17339"/>
        <dbReference type="Rhea" id="RHEA-COMP:17340"/>
        <dbReference type="ChEBI" id="CHEBI:33019"/>
        <dbReference type="ChEBI" id="CHEBI:61560"/>
        <dbReference type="ChEBI" id="CHEBI:173112"/>
        <dbReference type="EC" id="2.7.7.7"/>
    </reaction>
</comment>
<feature type="active site" description="Nucleophile; Schiff-base intermediate with DNA; for 5'-dRP lyase activity" evidence="18">
    <location>
        <position position="497"/>
    </location>
</feature>
<dbReference type="FunCoup" id="A0A2P5HHK8">
    <property type="interactions" value="266"/>
</dbReference>
<evidence type="ECO:0000256" key="1">
    <source>
        <dbReference type="ARBA" id="ARBA00001936"/>
    </source>
</evidence>
<evidence type="ECO:0000256" key="11">
    <source>
        <dbReference type="ARBA" id="ARBA00022763"/>
    </source>
</evidence>
<dbReference type="PANTHER" id="PTHR11276">
    <property type="entry name" value="DNA POLYMERASE TYPE-X FAMILY MEMBER"/>
    <property type="match status" value="1"/>
</dbReference>
<dbReference type="InterPro" id="IPR043519">
    <property type="entry name" value="NT_sf"/>
</dbReference>
<evidence type="ECO:0000256" key="14">
    <source>
        <dbReference type="ARBA" id="ARBA00023204"/>
    </source>
</evidence>
<dbReference type="FunFam" id="1.10.150.110:FF:000005">
    <property type="entry name" value="DNA polymerase POL4"/>
    <property type="match status" value="1"/>
</dbReference>
<dbReference type="InterPro" id="IPR028207">
    <property type="entry name" value="DNA_pol_B_palm_palm"/>
</dbReference>
<dbReference type="InterPro" id="IPR037160">
    <property type="entry name" value="DNA_Pol_thumb_sf"/>
</dbReference>
<dbReference type="SUPFAM" id="SSF81585">
    <property type="entry name" value="PsbU/PolX domain-like"/>
    <property type="match status" value="1"/>
</dbReference>
<feature type="compositionally biased region" description="Polar residues" evidence="19">
    <location>
        <begin position="310"/>
        <end position="322"/>
    </location>
</feature>
<comment type="cofactor">
    <cofactor evidence="1">
        <name>Mn(2+)</name>
        <dbReference type="ChEBI" id="CHEBI:29035"/>
    </cofactor>
</comment>
<feature type="compositionally biased region" description="Low complexity" evidence="19">
    <location>
        <begin position="151"/>
        <end position="162"/>
    </location>
</feature>
<evidence type="ECO:0000256" key="10">
    <source>
        <dbReference type="ARBA" id="ARBA00022723"/>
    </source>
</evidence>
<dbReference type="PRINTS" id="PR00869">
    <property type="entry name" value="DNAPOLX"/>
</dbReference>
<protein>
    <recommendedName>
        <fullName evidence="5">DNA polymerase lambda</fullName>
        <ecNumber evidence="4">2.7.7.7</ecNumber>
    </recommendedName>
</protein>
<dbReference type="EC" id="2.7.7.7" evidence="4"/>
<evidence type="ECO:0000313" key="22">
    <source>
        <dbReference type="Proteomes" id="UP000094444"/>
    </source>
</evidence>
<dbReference type="PRINTS" id="PR00870">
    <property type="entry name" value="DNAPOLXBETA"/>
</dbReference>
<feature type="compositionally biased region" description="Polar residues" evidence="19">
    <location>
        <begin position="82"/>
        <end position="97"/>
    </location>
</feature>
<dbReference type="Gene3D" id="3.30.460.10">
    <property type="entry name" value="Beta Polymerase, domain 2"/>
    <property type="match status" value="1"/>
</dbReference>
<dbReference type="AlphaFoldDB" id="A0A2P5HHK8"/>
<comment type="similarity">
    <text evidence="3">Belongs to the DNA polymerase type-X family.</text>
</comment>
<evidence type="ECO:0000256" key="2">
    <source>
        <dbReference type="ARBA" id="ARBA00004123"/>
    </source>
</evidence>
<dbReference type="InterPro" id="IPR022312">
    <property type="entry name" value="DNA_pol_X"/>
</dbReference>
<dbReference type="GO" id="GO:0003677">
    <property type="term" value="F:DNA binding"/>
    <property type="evidence" value="ECO:0007669"/>
    <property type="project" value="UniProtKB-KW"/>
</dbReference>
<feature type="domain" description="BRCT" evidence="20">
    <location>
        <begin position="174"/>
        <end position="268"/>
    </location>
</feature>
<dbReference type="InterPro" id="IPR002008">
    <property type="entry name" value="DNA_pol_X_beta-like"/>
</dbReference>
<dbReference type="PROSITE" id="PS00522">
    <property type="entry name" value="DNA_POLYMERASE_X"/>
    <property type="match status" value="1"/>
</dbReference>
<dbReference type="STRING" id="158607.A0A2P5HHK8"/>
<dbReference type="Pfam" id="PF14716">
    <property type="entry name" value="HHH_8"/>
    <property type="match status" value="1"/>
</dbReference>
<keyword evidence="11" id="KW-0227">DNA damage</keyword>
<dbReference type="InterPro" id="IPR027421">
    <property type="entry name" value="DNA_pol_lamdba_lyase_dom_sf"/>
</dbReference>
<feature type="region of interest" description="Disordered" evidence="19">
    <location>
        <begin position="377"/>
        <end position="413"/>
    </location>
</feature>
<evidence type="ECO:0000256" key="13">
    <source>
        <dbReference type="ARBA" id="ARBA00023125"/>
    </source>
</evidence>
<dbReference type="SUPFAM" id="SSF47802">
    <property type="entry name" value="DNA polymerase beta, N-terminal domain-like"/>
    <property type="match status" value="1"/>
</dbReference>
<name>A0A2P5HHK8_DIAHE</name>
<dbReference type="OrthoDB" id="7848332at2759"/>
<keyword evidence="22" id="KW-1185">Reference proteome</keyword>
<evidence type="ECO:0000256" key="15">
    <source>
        <dbReference type="ARBA" id="ARBA00023239"/>
    </source>
</evidence>
<dbReference type="Proteomes" id="UP000094444">
    <property type="component" value="Unassembled WGS sequence"/>
</dbReference>
<dbReference type="InParanoid" id="A0A2P5HHK8"/>
<dbReference type="Gene3D" id="3.40.50.10190">
    <property type="entry name" value="BRCT domain"/>
    <property type="match status" value="1"/>
</dbReference>
<dbReference type="InterPro" id="IPR036420">
    <property type="entry name" value="BRCT_dom_sf"/>
</dbReference>
<keyword evidence="7" id="KW-0808">Transferase</keyword>
<evidence type="ECO:0000256" key="16">
    <source>
        <dbReference type="ARBA" id="ARBA00023242"/>
    </source>
</evidence>
<feature type="compositionally biased region" description="Basic residues" evidence="19">
    <location>
        <begin position="404"/>
        <end position="413"/>
    </location>
</feature>
<dbReference type="InterPro" id="IPR010996">
    <property type="entry name" value="HHH_MUS81"/>
</dbReference>
<evidence type="ECO:0000256" key="5">
    <source>
        <dbReference type="ARBA" id="ARBA00016513"/>
    </source>
</evidence>
<dbReference type="GO" id="GO:0046872">
    <property type="term" value="F:metal ion binding"/>
    <property type="evidence" value="ECO:0007669"/>
    <property type="project" value="UniProtKB-KW"/>
</dbReference>
<evidence type="ECO:0000256" key="9">
    <source>
        <dbReference type="ARBA" id="ARBA00022705"/>
    </source>
</evidence>
<accession>A0A2P5HHK8</accession>
<dbReference type="GO" id="GO:0003887">
    <property type="term" value="F:DNA-directed DNA polymerase activity"/>
    <property type="evidence" value="ECO:0007669"/>
    <property type="project" value="UniProtKB-KW"/>
</dbReference>